<evidence type="ECO:0000256" key="1">
    <source>
        <dbReference type="SAM" id="MobiDB-lite"/>
    </source>
</evidence>
<dbReference type="InterPro" id="IPR036390">
    <property type="entry name" value="WH_DNA-bd_sf"/>
</dbReference>
<sequence length="142" mass="15346">MSRTGRGSARDALPTKPCAVCGRTITWRKAWERDWDAVRYCSQACRRAGVRPVDAELEAAVLRLLDERAAGATICPSEAARAVGGADEGAWRALMEPARAAARRLVASGEVEITQRGHVVDPSTARGPVRVRRAGDRGRRPS</sequence>
<dbReference type="RefSeq" id="WP_339576018.1">
    <property type="nucleotide sequence ID" value="NZ_JBBIAA010000028.1"/>
</dbReference>
<dbReference type="PANTHER" id="PTHR37463">
    <property type="entry name" value="GSL3115 PROTEIN"/>
    <property type="match status" value="1"/>
</dbReference>
<dbReference type="InterPro" id="IPR021660">
    <property type="entry name" value="DUF3253"/>
</dbReference>
<name>A0ABU8RNT3_9ACTN</name>
<evidence type="ECO:0000313" key="3">
    <source>
        <dbReference type="Proteomes" id="UP001387100"/>
    </source>
</evidence>
<accession>A0ABU8RNT3</accession>
<comment type="caution">
    <text evidence="2">The sequence shown here is derived from an EMBL/GenBank/DDBJ whole genome shotgun (WGS) entry which is preliminary data.</text>
</comment>
<dbReference type="Gene3D" id="1.10.10.10">
    <property type="entry name" value="Winged helix-like DNA-binding domain superfamily/Winged helix DNA-binding domain"/>
    <property type="match status" value="1"/>
</dbReference>
<gene>
    <name evidence="2" type="ORF">WDZ17_15160</name>
</gene>
<dbReference type="Proteomes" id="UP001387100">
    <property type="component" value="Unassembled WGS sequence"/>
</dbReference>
<dbReference type="InterPro" id="IPR036388">
    <property type="entry name" value="WH-like_DNA-bd_sf"/>
</dbReference>
<dbReference type="PANTHER" id="PTHR37463:SF1">
    <property type="entry name" value="DUF2256 DOMAIN-CONTAINING PROTEIN"/>
    <property type="match status" value="1"/>
</dbReference>
<dbReference type="EMBL" id="JBBIAA010000028">
    <property type="protein sequence ID" value="MEJ5946636.1"/>
    <property type="molecule type" value="Genomic_DNA"/>
</dbReference>
<feature type="compositionally biased region" description="Basic and acidic residues" evidence="1">
    <location>
        <begin position="133"/>
        <end position="142"/>
    </location>
</feature>
<dbReference type="Pfam" id="PF10013">
    <property type="entry name" value="DUF2256"/>
    <property type="match status" value="1"/>
</dbReference>
<evidence type="ECO:0000313" key="2">
    <source>
        <dbReference type="EMBL" id="MEJ5946636.1"/>
    </source>
</evidence>
<dbReference type="SUPFAM" id="SSF46785">
    <property type="entry name" value="Winged helix' DNA-binding domain"/>
    <property type="match status" value="1"/>
</dbReference>
<proteinExistence type="predicted"/>
<protein>
    <submittedName>
        <fullName evidence="2">DUF2256 and DUF3253 domain-containing protein</fullName>
    </submittedName>
</protein>
<dbReference type="InterPro" id="IPR017136">
    <property type="entry name" value="UCP037205"/>
</dbReference>
<organism evidence="2 3">
    <name type="scientific">Pseudokineococcus basanitobsidens</name>
    <dbReference type="NCBI Taxonomy" id="1926649"/>
    <lineage>
        <taxon>Bacteria</taxon>
        <taxon>Bacillati</taxon>
        <taxon>Actinomycetota</taxon>
        <taxon>Actinomycetes</taxon>
        <taxon>Kineosporiales</taxon>
        <taxon>Kineosporiaceae</taxon>
        <taxon>Pseudokineococcus</taxon>
    </lineage>
</organism>
<feature type="region of interest" description="Disordered" evidence="1">
    <location>
        <begin position="121"/>
        <end position="142"/>
    </location>
</feature>
<keyword evidence="3" id="KW-1185">Reference proteome</keyword>
<reference evidence="2 3" key="1">
    <citation type="journal article" date="2017" name="Int. J. Syst. Evol. Microbiol.">
        <title>Pseudokineococcus basanitobsidens sp. nov., isolated from volcanic rock.</title>
        <authorList>
            <person name="Lee D.W."/>
            <person name="Park M.Y."/>
            <person name="Kim J.J."/>
            <person name="Kim B.S."/>
        </authorList>
    </citation>
    <scope>NUCLEOTIDE SEQUENCE [LARGE SCALE GENOMIC DNA]</scope>
    <source>
        <strain evidence="2 3">DSM 103726</strain>
    </source>
</reference>
<dbReference type="Pfam" id="PF11625">
    <property type="entry name" value="DUF3253"/>
    <property type="match status" value="1"/>
</dbReference>